<dbReference type="SUPFAM" id="SSF109854">
    <property type="entry name" value="DinB/YfiT-like putative metalloenzymes"/>
    <property type="match status" value="1"/>
</dbReference>
<dbReference type="RefSeq" id="WP_036647627.1">
    <property type="nucleotide sequence ID" value="NZ_JQCR01000001.1"/>
</dbReference>
<dbReference type="InterPro" id="IPR024775">
    <property type="entry name" value="DinB-like"/>
</dbReference>
<reference evidence="2 3" key="1">
    <citation type="submission" date="2014-08" db="EMBL/GenBank/DDBJ databases">
        <authorList>
            <person name="den Bakker H.C."/>
        </authorList>
    </citation>
    <scope>NUCLEOTIDE SEQUENCE [LARGE SCALE GENOMIC DNA]</scope>
    <source>
        <strain evidence="2 3">DSM 18334</strain>
    </source>
</reference>
<reference evidence="2 3" key="2">
    <citation type="submission" date="2014-10" db="EMBL/GenBank/DDBJ databases">
        <title>Comparative genomics of the Paenibacillus odorifer group.</title>
        <authorList>
            <person name="Tsai Y.-C."/>
            <person name="Martin N."/>
            <person name="Korlach J."/>
            <person name="Wiedmann M."/>
        </authorList>
    </citation>
    <scope>NUCLEOTIDE SEQUENCE [LARGE SCALE GENOMIC DNA]</scope>
    <source>
        <strain evidence="2 3">DSM 18334</strain>
    </source>
</reference>
<dbReference type="InterPro" id="IPR034660">
    <property type="entry name" value="DinB/YfiT-like"/>
</dbReference>
<keyword evidence="3" id="KW-1185">Reference proteome</keyword>
<evidence type="ECO:0000313" key="3">
    <source>
        <dbReference type="Proteomes" id="UP000029734"/>
    </source>
</evidence>
<dbReference type="OrthoDB" id="4295522at2"/>
<sequence length="160" mass="18895">MEHYLFRQLAFVRSRLFKAVEGVTEETADRIPEGYRNNIRWQLGHVYVVCERFAFQYIGLPLHMPEGYRELFENGTSMLNVSDSLALPNLQDLRNLLEDQQERMREALNDRMQTSIVPPYTTSGGMTMETPEQFLSFELYHEGMHTSVIKMYKDMLYRLN</sequence>
<dbReference type="AlphaFoldDB" id="A0A098MEA3"/>
<dbReference type="Pfam" id="PF12867">
    <property type="entry name" value="DinB_2"/>
    <property type="match status" value="1"/>
</dbReference>
<gene>
    <name evidence="2" type="ORF">PWYN_01485</name>
</gene>
<name>A0A098MEA3_9BACL</name>
<organism evidence="2 3">
    <name type="scientific">Paenibacillus wynnii</name>
    <dbReference type="NCBI Taxonomy" id="268407"/>
    <lineage>
        <taxon>Bacteria</taxon>
        <taxon>Bacillati</taxon>
        <taxon>Bacillota</taxon>
        <taxon>Bacilli</taxon>
        <taxon>Bacillales</taxon>
        <taxon>Paenibacillaceae</taxon>
        <taxon>Paenibacillus</taxon>
    </lineage>
</organism>
<dbReference type="Gene3D" id="1.20.120.450">
    <property type="entry name" value="dinb family like domain"/>
    <property type="match status" value="1"/>
</dbReference>
<dbReference type="eggNOG" id="COG2318">
    <property type="taxonomic scope" value="Bacteria"/>
</dbReference>
<dbReference type="EMBL" id="JQCR01000001">
    <property type="protein sequence ID" value="KGE20879.1"/>
    <property type="molecule type" value="Genomic_DNA"/>
</dbReference>
<proteinExistence type="predicted"/>
<protein>
    <recommendedName>
        <fullName evidence="1">DinB-like domain-containing protein</fullName>
    </recommendedName>
</protein>
<comment type="caution">
    <text evidence="2">The sequence shown here is derived from an EMBL/GenBank/DDBJ whole genome shotgun (WGS) entry which is preliminary data.</text>
</comment>
<evidence type="ECO:0000313" key="2">
    <source>
        <dbReference type="EMBL" id="KGE20879.1"/>
    </source>
</evidence>
<dbReference type="Proteomes" id="UP000029734">
    <property type="component" value="Unassembled WGS sequence"/>
</dbReference>
<dbReference type="STRING" id="268407.PWYN_01485"/>
<accession>A0A098MEA3</accession>
<evidence type="ECO:0000259" key="1">
    <source>
        <dbReference type="Pfam" id="PF12867"/>
    </source>
</evidence>
<feature type="domain" description="DinB-like" evidence="1">
    <location>
        <begin position="8"/>
        <end position="149"/>
    </location>
</feature>